<reference evidence="1 2" key="2">
    <citation type="submission" date="2018-08" db="EMBL/GenBank/DDBJ databases">
        <authorList>
            <person name="Laetsch R D."/>
            <person name="Stevens L."/>
            <person name="Kumar S."/>
            <person name="Blaxter L. M."/>
        </authorList>
    </citation>
    <scope>NUCLEOTIDE SEQUENCE [LARGE SCALE GENOMIC DNA]</scope>
</reference>
<dbReference type="OrthoDB" id="5818454at2759"/>
<accession>A0A182EQ19</accession>
<proteinExistence type="predicted"/>
<gene>
    <name evidence="1" type="ORF">NOO_LOCUS10229</name>
</gene>
<name>A0A182EQ19_ONCOC</name>
<evidence type="ECO:0000313" key="2">
    <source>
        <dbReference type="Proteomes" id="UP000271087"/>
    </source>
</evidence>
<dbReference type="EMBL" id="UYRW01005677">
    <property type="protein sequence ID" value="VDM93956.1"/>
    <property type="molecule type" value="Genomic_DNA"/>
</dbReference>
<dbReference type="WBParaSite" id="nOo.2.0.1.t10229-RA">
    <property type="protein sequence ID" value="nOo.2.0.1.t10229-RA"/>
    <property type="gene ID" value="nOo.2.0.1.g10229"/>
</dbReference>
<reference evidence="3" key="1">
    <citation type="submission" date="2016-06" db="UniProtKB">
        <authorList>
            <consortium name="WormBaseParasite"/>
        </authorList>
    </citation>
    <scope>IDENTIFICATION</scope>
</reference>
<dbReference type="Proteomes" id="UP000271087">
    <property type="component" value="Unassembled WGS sequence"/>
</dbReference>
<keyword evidence="2" id="KW-1185">Reference proteome</keyword>
<protein>
    <submittedName>
        <fullName evidence="1 3">Uncharacterized protein</fullName>
    </submittedName>
</protein>
<sequence length="101" mass="11884">MAHDAPLRSLREKRDIRDYDPSIIRSEFKKMCLDESREQSKQVELSKAIALASHYEKLMDSTRLRTIRQAVIYMRELDTVENRIDSIIETVINLCITRNSN</sequence>
<evidence type="ECO:0000313" key="3">
    <source>
        <dbReference type="WBParaSite" id="nOo.2.0.1.t10229-RA"/>
    </source>
</evidence>
<evidence type="ECO:0000313" key="1">
    <source>
        <dbReference type="EMBL" id="VDM93956.1"/>
    </source>
</evidence>
<dbReference type="AlphaFoldDB" id="A0A182EQ19"/>
<organism evidence="3">
    <name type="scientific">Onchocerca ochengi</name>
    <name type="common">Filarial nematode worm</name>
    <dbReference type="NCBI Taxonomy" id="42157"/>
    <lineage>
        <taxon>Eukaryota</taxon>
        <taxon>Metazoa</taxon>
        <taxon>Ecdysozoa</taxon>
        <taxon>Nematoda</taxon>
        <taxon>Chromadorea</taxon>
        <taxon>Rhabditida</taxon>
        <taxon>Spirurina</taxon>
        <taxon>Spiruromorpha</taxon>
        <taxon>Filarioidea</taxon>
        <taxon>Onchocercidae</taxon>
        <taxon>Onchocerca</taxon>
    </lineage>
</organism>